<gene>
    <name evidence="10" type="ORF">FJAP1339_LOCUS134</name>
</gene>
<feature type="repeat" description="Solcar" evidence="8">
    <location>
        <begin position="104"/>
        <end position="195"/>
    </location>
</feature>
<evidence type="ECO:0000256" key="7">
    <source>
        <dbReference type="ARBA" id="ARBA00023136"/>
    </source>
</evidence>
<dbReference type="InterPro" id="IPR018108">
    <property type="entry name" value="MCP_transmembrane"/>
</dbReference>
<keyword evidence="5" id="KW-0677">Repeat</keyword>
<accession>A0A7S2UUB0</accession>
<evidence type="ECO:0000256" key="4">
    <source>
        <dbReference type="ARBA" id="ARBA00022692"/>
    </source>
</evidence>
<sequence>MEDVVKYGTNTLGGVFGWWCIHPFSVLSVQMNLMNESNAKLQGVKKLAKPPSMWKYATESISSRGFASLYAGVGAGTARQVFYTTSRLGLFEKFSDILSEHRQVGGLERVGIGLTSGALAAVISCPAEVSLVRMSNDAALPAGERRGYKNVMDCAVRVAKEEGVTAYWRGCMPFVQRAMIVGVCQVATFQQSKDFYSRSLGIKHNGLANVFCSAFTSGLIYSLVTMPWESAKNRMAMQKPAPDGTLPYKSTFQTMRKVASTEGTLALWNGFLPYFCRCGGHTVCMFFFVSQLRKLYTSDIAMQVKKGTRQQIRDS</sequence>
<proteinExistence type="inferred from homology"/>
<dbReference type="PROSITE" id="PS50920">
    <property type="entry name" value="SOLCAR"/>
    <property type="match status" value="3"/>
</dbReference>
<dbReference type="AlphaFoldDB" id="A0A7S2UUB0"/>
<keyword evidence="3 9" id="KW-0813">Transport</keyword>
<dbReference type="InterPro" id="IPR050391">
    <property type="entry name" value="Mito_Metabolite_Transporter"/>
</dbReference>
<name>A0A7S2UUB0_9STRA</name>
<evidence type="ECO:0000256" key="2">
    <source>
        <dbReference type="ARBA" id="ARBA00006375"/>
    </source>
</evidence>
<evidence type="ECO:0000256" key="5">
    <source>
        <dbReference type="ARBA" id="ARBA00022737"/>
    </source>
</evidence>
<dbReference type="Pfam" id="PF00153">
    <property type="entry name" value="Mito_carr"/>
    <property type="match status" value="3"/>
</dbReference>
<dbReference type="SUPFAM" id="SSF103506">
    <property type="entry name" value="Mitochondrial carrier"/>
    <property type="match status" value="1"/>
</dbReference>
<keyword evidence="6" id="KW-1133">Transmembrane helix</keyword>
<keyword evidence="7 8" id="KW-0472">Membrane</keyword>
<dbReference type="GO" id="GO:0016020">
    <property type="term" value="C:membrane"/>
    <property type="evidence" value="ECO:0007669"/>
    <property type="project" value="UniProtKB-SubCell"/>
</dbReference>
<evidence type="ECO:0008006" key="11">
    <source>
        <dbReference type="Google" id="ProtNLM"/>
    </source>
</evidence>
<feature type="repeat" description="Solcar" evidence="8">
    <location>
        <begin position="1"/>
        <end position="97"/>
    </location>
</feature>
<comment type="subcellular location">
    <subcellularLocation>
        <location evidence="1">Membrane</location>
        <topology evidence="1">Multi-pass membrane protein</topology>
    </subcellularLocation>
</comment>
<evidence type="ECO:0000256" key="1">
    <source>
        <dbReference type="ARBA" id="ARBA00004141"/>
    </source>
</evidence>
<dbReference type="Gene3D" id="1.50.40.10">
    <property type="entry name" value="Mitochondrial carrier domain"/>
    <property type="match status" value="1"/>
</dbReference>
<dbReference type="PANTHER" id="PTHR45618">
    <property type="entry name" value="MITOCHONDRIAL DICARBOXYLATE CARRIER-RELATED"/>
    <property type="match status" value="1"/>
</dbReference>
<dbReference type="InterPro" id="IPR023395">
    <property type="entry name" value="MCP_dom_sf"/>
</dbReference>
<evidence type="ECO:0000256" key="8">
    <source>
        <dbReference type="PROSITE-ProRule" id="PRU00282"/>
    </source>
</evidence>
<evidence type="ECO:0000313" key="10">
    <source>
        <dbReference type="EMBL" id="CAD9857635.1"/>
    </source>
</evidence>
<reference evidence="10" key="1">
    <citation type="submission" date="2021-01" db="EMBL/GenBank/DDBJ databases">
        <authorList>
            <person name="Corre E."/>
            <person name="Pelletier E."/>
            <person name="Niang G."/>
            <person name="Scheremetjew M."/>
            <person name="Finn R."/>
            <person name="Kale V."/>
            <person name="Holt S."/>
            <person name="Cochrane G."/>
            <person name="Meng A."/>
            <person name="Brown T."/>
            <person name="Cohen L."/>
        </authorList>
    </citation>
    <scope>NUCLEOTIDE SEQUENCE</scope>
    <source>
        <strain evidence="10">CCMP1661</strain>
    </source>
</reference>
<evidence type="ECO:0000256" key="3">
    <source>
        <dbReference type="ARBA" id="ARBA00022448"/>
    </source>
</evidence>
<keyword evidence="4 8" id="KW-0812">Transmembrane</keyword>
<dbReference type="EMBL" id="HBHR01000480">
    <property type="protein sequence ID" value="CAD9857635.1"/>
    <property type="molecule type" value="Transcribed_RNA"/>
</dbReference>
<protein>
    <recommendedName>
        <fullName evidence="11">Mitochondrial carrier protein</fullName>
    </recommendedName>
</protein>
<evidence type="ECO:0000256" key="9">
    <source>
        <dbReference type="RuleBase" id="RU000488"/>
    </source>
</evidence>
<evidence type="ECO:0000256" key="6">
    <source>
        <dbReference type="ARBA" id="ARBA00022989"/>
    </source>
</evidence>
<feature type="repeat" description="Solcar" evidence="8">
    <location>
        <begin position="205"/>
        <end position="295"/>
    </location>
</feature>
<organism evidence="10">
    <name type="scientific">Fibrocapsa japonica</name>
    <dbReference type="NCBI Taxonomy" id="94617"/>
    <lineage>
        <taxon>Eukaryota</taxon>
        <taxon>Sar</taxon>
        <taxon>Stramenopiles</taxon>
        <taxon>Ochrophyta</taxon>
        <taxon>Raphidophyceae</taxon>
        <taxon>Chattonellales</taxon>
        <taxon>Chattonellaceae</taxon>
        <taxon>Fibrocapsa</taxon>
    </lineage>
</organism>
<comment type="similarity">
    <text evidence="2 9">Belongs to the mitochondrial carrier (TC 2.A.29) family.</text>
</comment>